<name>A0A0N1GXR9_9EURO</name>
<keyword evidence="2" id="KW-1185">Reference proteome</keyword>
<dbReference type="Proteomes" id="UP000038010">
    <property type="component" value="Unassembled WGS sequence"/>
</dbReference>
<dbReference type="OrthoDB" id="4157656at2759"/>
<dbReference type="EMBL" id="LFJN01000042">
    <property type="protein sequence ID" value="KPI35250.1"/>
    <property type="molecule type" value="Genomic_DNA"/>
</dbReference>
<dbReference type="AlphaFoldDB" id="A0A0N1GXR9"/>
<evidence type="ECO:0000313" key="2">
    <source>
        <dbReference type="Proteomes" id="UP000038010"/>
    </source>
</evidence>
<evidence type="ECO:0000313" key="1">
    <source>
        <dbReference type="EMBL" id="KPI35250.1"/>
    </source>
</evidence>
<gene>
    <name evidence="1" type="ORF">AB675_3742</name>
</gene>
<dbReference type="RefSeq" id="XP_017995213.1">
    <property type="nucleotide sequence ID" value="XM_018143820.1"/>
</dbReference>
<dbReference type="VEuPathDB" id="FungiDB:AB675_3742"/>
<dbReference type="GeneID" id="28735700"/>
<comment type="caution">
    <text evidence="1">The sequence shown here is derived from an EMBL/GenBank/DDBJ whole genome shotgun (WGS) entry which is preliminary data.</text>
</comment>
<protein>
    <submittedName>
        <fullName evidence="1">Uncharacterized protein</fullName>
    </submittedName>
</protein>
<organism evidence="1 2">
    <name type="scientific">Cyphellophora attinorum</name>
    <dbReference type="NCBI Taxonomy" id="1664694"/>
    <lineage>
        <taxon>Eukaryota</taxon>
        <taxon>Fungi</taxon>
        <taxon>Dikarya</taxon>
        <taxon>Ascomycota</taxon>
        <taxon>Pezizomycotina</taxon>
        <taxon>Eurotiomycetes</taxon>
        <taxon>Chaetothyriomycetidae</taxon>
        <taxon>Chaetothyriales</taxon>
        <taxon>Cyphellophoraceae</taxon>
        <taxon>Cyphellophora</taxon>
    </lineage>
</organism>
<sequence>MATNTIPPVRGLEVYGGYTGYKQKSDAASVAEPTFSNLSAEDTGRKVWCETIWANLSKQAIDHDLPRIQYFDTKTMLLSKEVNKKLWSQVNRLYKSLGPDRAVYATPKMLDGGEVKWYSFEGMSRGEEGTSDNRR</sequence>
<reference evidence="1 2" key="1">
    <citation type="submission" date="2015-06" db="EMBL/GenBank/DDBJ databases">
        <title>Draft genome of the ant-associated black yeast Phialophora attae CBS 131958.</title>
        <authorList>
            <person name="Moreno L.F."/>
            <person name="Stielow B.J."/>
            <person name="de Hoog S."/>
            <person name="Vicente V.A."/>
            <person name="Weiss V.A."/>
            <person name="de Vries M."/>
            <person name="Cruz L.M."/>
            <person name="Souza E.M."/>
        </authorList>
    </citation>
    <scope>NUCLEOTIDE SEQUENCE [LARGE SCALE GENOMIC DNA]</scope>
    <source>
        <strain evidence="1 2">CBS 131958</strain>
    </source>
</reference>
<proteinExistence type="predicted"/>
<accession>A0A0N1GXR9</accession>